<sequence length="111" mass="12278">MRPAWVATPWIDAGSSYLPPSPTTLIPLSSNAPHADVTATSTAGRSKNYYFHRRTPPWLLSTSLITVTTLRRSLPTKRRNNNNPTLFSPLLISSPDNNTPISTTANCRKRC</sequence>
<name>A0ABD1WEB6_9LAMI</name>
<comment type="caution">
    <text evidence="1">The sequence shown here is derived from an EMBL/GenBank/DDBJ whole genome shotgun (WGS) entry which is preliminary data.</text>
</comment>
<gene>
    <name evidence="1" type="ORF">Fot_09553</name>
</gene>
<organism evidence="1 2">
    <name type="scientific">Forsythia ovata</name>
    <dbReference type="NCBI Taxonomy" id="205694"/>
    <lineage>
        <taxon>Eukaryota</taxon>
        <taxon>Viridiplantae</taxon>
        <taxon>Streptophyta</taxon>
        <taxon>Embryophyta</taxon>
        <taxon>Tracheophyta</taxon>
        <taxon>Spermatophyta</taxon>
        <taxon>Magnoliopsida</taxon>
        <taxon>eudicotyledons</taxon>
        <taxon>Gunneridae</taxon>
        <taxon>Pentapetalae</taxon>
        <taxon>asterids</taxon>
        <taxon>lamiids</taxon>
        <taxon>Lamiales</taxon>
        <taxon>Oleaceae</taxon>
        <taxon>Forsythieae</taxon>
        <taxon>Forsythia</taxon>
    </lineage>
</organism>
<protein>
    <submittedName>
        <fullName evidence="1">Uncharacterized protein</fullName>
    </submittedName>
</protein>
<keyword evidence="2" id="KW-1185">Reference proteome</keyword>
<dbReference type="EMBL" id="JBFOLJ010000003">
    <property type="protein sequence ID" value="KAL2548023.1"/>
    <property type="molecule type" value="Genomic_DNA"/>
</dbReference>
<dbReference type="AlphaFoldDB" id="A0ABD1WEB6"/>
<proteinExistence type="predicted"/>
<accession>A0ABD1WEB6</accession>
<dbReference type="Proteomes" id="UP001604277">
    <property type="component" value="Unassembled WGS sequence"/>
</dbReference>
<evidence type="ECO:0000313" key="2">
    <source>
        <dbReference type="Proteomes" id="UP001604277"/>
    </source>
</evidence>
<evidence type="ECO:0000313" key="1">
    <source>
        <dbReference type="EMBL" id="KAL2548023.1"/>
    </source>
</evidence>
<reference evidence="2" key="1">
    <citation type="submission" date="2024-07" db="EMBL/GenBank/DDBJ databases">
        <title>Two chromosome-level genome assemblies of Korean endemic species Abeliophyllum distichum and Forsythia ovata (Oleaceae).</title>
        <authorList>
            <person name="Jang H."/>
        </authorList>
    </citation>
    <scope>NUCLEOTIDE SEQUENCE [LARGE SCALE GENOMIC DNA]</scope>
</reference>